<dbReference type="Pfam" id="PF01477">
    <property type="entry name" value="PLAT"/>
    <property type="match status" value="1"/>
</dbReference>
<sequence length="4317" mass="474966">MQVPSGQPWSWKVTALDLSHNYLSRIQAEELAAYPNLQLLDLSANRIRTIEEGAFRLLGRLQTLKLGSNSFACNCSLRWLAGWVRERGELVGDVELLQCFQPASFSTSRLLSADFSALTCAADFISCVQDAERMKDTVLQYSSLHLGHHTRASCHVLCYQEEHTHYSLDGADRCLCGSLSEEAATDCRKVCSNEIQSQVCNKTIIHAVYPVQVSLSFSARPYYSLHEMIEFTAEVPLPGTVYTWDFGDRGEQYITSRTRAQHLYALPGMYVVTVKAQTGQRSLLRQVGVSVILPVALVGLECPTVVGTGERADIWIRVPRGTDLSVFWRVMIPSGQEILDESSCPRGGRIHLPSLNCYWLSQAKETWQDARQLCQAMPGGDLAIVSSQEVQSFLQETFPSAGAAWIGLGDLSSLGSLRWVDGSPVNSFQNWAPSGRPEGKENCIQMHLFSSKGLWKSSRCSAMSLFLCEMRAGAILPNPDLFLTGVLVFSRAYEVKNISIEQLPPLIGTNHIELMLFPGLWFSQAGALVSVDLGVQSIKKPVLIRFQIFRPYCNPNQHLVPPGCQLLHSPFTCCHPRPLCNTTGGCPGGQQWCPLREGCLNISSPCSSYAFENVTSAILPFPSPPRYMATPPSYLPVADLSMVLPPSSKSSHLHVLLPREETHVNPNDIIGIQHNAEAGLFLQCLHHSSSPWRQSYISLVKDGWWEEDISGFTNPTWVDSVLCDIRVTFAYRTRSLATSPLLGGHSEPGTYTYMATVQNVVSSRQMDCTVKVQTRVSGLQIIHPTPVNGKLHVATKRGTLMVVKILSGCNAVANWMAPVNKAGMPFEPTCPASIVPRVPACHKDTADTWFSSAVLLMEEPRMETLNVLVSNKVSSQKLSVKIQSYDTIKGLRVMPPGPLRMLVDVSQVFSAELSQGSSISYTWVIDNMSMFAYNGQTYSVRFKKPATYRLKLQAENPVSSETVEIALRAEPMNPLANPEFLGIPMVVPVNILQTLIFRVKVDTAVEVTVRWGFGDGSPVVENLMSPPYSAQLPRPDPQVERVQVLDRVAHTYTQPGDYLVTTEAVNKFDRVQQVAKVRAVIPITKVAILVTPTYPLVNEVVCFEAQPYPSPYGIIYSWDFNDGSPTQEGANSLVSHSFGKSGVYNVILRANNSLGEVQSGMAVMVSDGVMGLHLASSGPTELGLATVINVTLDSGTDVWWSFNMGDGSIYSNLSLGIISHTFPMEGNYTVTVTAHNAASSAHVSTVAEVYRLQITNILAPSCLPSGEITQFQAVVTGPGKGVQFCWDFQDSSTPLVQHGDPTVLHSYPAPGTYQLNLTVLGMASTASHQLSICVEDRIHSVKLTVLTLAIALGEPLSFQAEVIPAPDLQHQYQYHWDFGIGEEPVPSRSPEITFTYLESGSYQVTVTVWNKVSQQNASVDIVAQSVVGTITIHHGGETGNFLALGTSYLFTAEVPIDIVATFMWDFGDRSPTQVGQSTSHTYLTAGNITITLTGENQVSRRNASLALAVLTPVRLLAMSPQQPVGEAGQEVTFEVSLAAGDHVHYFWAVGEPYDFEEGAATFSHIFPTTGIFLVFVTAENSVSAEKANVTIEIQERAQGVQIHSKNVVHGRYVAAAEPFMVMAEVTQGSNITFWWTISQGLHQMLAARGQSLMFCYNKSGELLVELRAGNALGEVSTSLPLEVVERIYGVRVHTATDSVAVGNPVNLTVLVTSGTGLLYSWHVQDHAQPLLTNFSALSYTFSTLGSKLVFVTVSNILGSSNGSIELRIQEPVSRVTFTVEGTTLPFFLKSDTSTQLWGSVATGSDITWEWQLHSKEEKQIFHGQNISCRFKGAGVYQVALRAWNDISEEAAWYPVSVQDPVAGLTMEVDRDGVCTDDRVFFRLHTLKGTNVTFALDFPTLGFSLDVPGGVHRSSFPVAGYHPVLASAFNNVSLQTASIVIHAVEKVRGLRLLDCCPAVLEASKELVLTAVVRAGENITFFWTFSLPGYPDYKAAGQQVGYMPPREGNLTIRVEASNPFCAASLRVTVPLQMPIEAATLTTNGTQAFVNQTVMFSMLAVGGSDLRLKWDFGDLQETFDGGRDWRAFHQFSQPGDFLVEVKVYNDVSSVLAQVTVTVQELECDSPVLRLMEPPATIPKSRPSYFEASVDLKGCTAYRARYQWEVFRSPGCQHLNEASLVPLHHVDVLTPSLILPKLSLDIGPHCLRFTASLQHTPLAQVLSLDITVIPSKLVPVIRGGSWRSWSAQLDLVLDGSSSYDPDVGMNGDTSLQYHWTCELQNASSAPCASPPLQAGANITVPHAMLCKATTYFFTLTIWKPGKEPASVAQTVWIEPGQILPVSIDCRSCSALASYEVSRSIHVTLFGQCESCDNRTMYKWTAQSSDGQPLTLDNVTTSTGDSNRDLVIRQGVLRDGVNYTFTVSAFQPSRELPGRSSITLTPNHPPRGGLCMLRPEHDLYLLETPVSYHCTGWVDEDSSPAQLIYTLIAETCSPDGKRCWQFCLYRGVKSSFSAFLPASANGSRSMVNVLVELEDSQGARTLALNRTLTLRMPHLPSRSLTITSWLKNKSQTELWGMVQQGNPQEVIPYSLALITVLNQNSGSQGDEEELRDRISIRSNVTMAVASLNISNVKDVAQLSAALQQCVAVPEELSPESWARTLAAAHRMINVISAETEEGHETPTSAGHCILGILGSLLSALDGAPHPHLSGASGLSMALSAFNLTRALMKSLMRSRVLNEETLLLSVSEIHVQGKRANSPNLLCLAPAEQCLFSLPGVVAEQLAGSQEVVQVLMDISINPFPFNYYANSSISTHLALLEFTTPGGAPIPVYNLSGEAAIGLRLPMEQQELQSSPPTLILIPPGESVNLTVKAAAGRSAAGVHLHMTVTVQEGFDPSQEREPSVHLYGHHMPFPNEWHYAWKEEMIFPGGLEGDSSREVTVLLSSPHSFNRTPWDYHVNITNLFSRAPVTAAITVFASLCQYFHFSSMQWSTEGLTPTAATSQKEIVCLTEHLTVFGASLFVPPHSIIFLPPSERSRQTPLVVITCCVLLSIYLVMVLIAHKLDDIDITRVGIIPRCGQPGRYKYWVMVKTGWKRGSGTTAHIGISLYGLNKSGSRHLDKGWAFQRNSNDIFQVETNANLGEIWKIRIWHDNTGLDPSWYLQHVIVWDRQTDNMYFFLVDDWLSVENEKNEGMVEKVVLAACPQELRSFSRVFLAQLRLGFSDWHVWLSVWARPPRSRFTRVQRITCCLLGAYLFLAACVLWYSAIGVEGSSIPLGSQTSVTAESIVVGMVVAVMVFPVQMLFAFIFRKTHSQVVVEDPDPPAQDTQTVEMDVCLDRSDLGSSSFLSIPGGMESIMDMSSISCGSLVSTRPASTRENLTELGNERVVKHWPSCDSILDVPDLLHSDPLVTQSHILKRKKALLKLGIESMSASDDDPLSFSLGDSEGSRRSSHGCHLTLSEEDLLNSIIAETRKSNSSDRITSDSGRFSPPAEVELISSTSCSGWSDGIPELGRSSWGLLHKSFSYISTMMSISSVPLPHPEPPSASASSFSTRIGVSRRPPGWLFPGWMLPVAYAFIFMLVASCFTIIILYGSSLQDPAALMWLISSVFSFITSFVVLEPLKVVLEALRAALITKPVESEAEGLVEEPLVKPVPECIGKVRVPCGYGLLQAKEEARKVRALQALMRSCLAHMLFLLVVLIINYQRSFQDSNIRLLHTAVKQAITATNERGLNFTSMHSPTDTWEWIDSVVLNYLYSNPRLILVGTPRLRQESPIMNVPLDLRGSPGIPQPGLGLLCTHNVTSNRTCPLWHLSALRPEASLSSQVDSGASFNPCIQNVSHDSVGFWIWGHVGLYHSNAGCWRELGNSSAKAQRTLGDLQASNWIHERSRAVFLEFTQYNADVNLYVAVVLLVEFPSVRPAVSSAIILPFQMLSLGTGLDLPLAMVISLLLFSVAFLLSELSLLSREGASLLWQSRCGLQLLLALLSLTVGALHFARIWLAEVRLQHYWDHRQAFTSFYEVAVLAQMEVNLSALLLTIAMLKIVRQLRFVRRWSAFGKTFQHAQRELLAATLLFLLLLLIYAQCGYLAFSATVEEFRTLPCAFYALLSALRGNMAFQSLIQDFPILGAVYILSYVVSLLCISSRFLCAIILHSYRGVRAEMYRPTIEPQDYEMIEFFVKRFKLWMGLSKTKEFRHKVKFEGMDSLLSHSSGNSKRSRLPSAGTVVRYASSTISSGSLSSEELALPESPAPEPYKVEFYLERLPSALNNLLDQFDRVIRVTEDVGHLESGLEQAQKRIAKKGQTEKVSLAPDPILGREEMFPCNTRV</sequence>
<feature type="transmembrane region" description="Helical" evidence="17">
    <location>
        <begin position="3932"/>
        <end position="3949"/>
    </location>
</feature>
<feature type="transmembrane region" description="Helical" evidence="17">
    <location>
        <begin position="3034"/>
        <end position="3053"/>
    </location>
</feature>
<feature type="transmembrane region" description="Helical" evidence="17">
    <location>
        <begin position="3970"/>
        <end position="3992"/>
    </location>
</feature>
<dbReference type="eggNOG" id="KOG3599">
    <property type="taxonomic scope" value="Eukaryota"/>
</dbReference>
<dbReference type="GO" id="GO:0005886">
    <property type="term" value="C:plasma membrane"/>
    <property type="evidence" value="ECO:0007669"/>
    <property type="project" value="UniProtKB-SubCell"/>
</dbReference>
<dbReference type="Pfam" id="PF00801">
    <property type="entry name" value="PKD"/>
    <property type="match status" value="13"/>
</dbReference>
<reference evidence="22 23" key="1">
    <citation type="journal article" date="2012" name="Genome Biol.">
        <title>Sequencing three crocodilian genomes to illuminate the evolution of archosaurs and amniotes.</title>
        <authorList>
            <person name="St John J.A."/>
            <person name="Braun E.L."/>
            <person name="Isberg S.R."/>
            <person name="Miles L.G."/>
            <person name="Chong A.Y."/>
            <person name="Gongora J."/>
            <person name="Dalzell P."/>
            <person name="Moran C."/>
            <person name="Bed'hom B."/>
            <person name="Abzhanov A."/>
            <person name="Burgess S.C."/>
            <person name="Cooksey A.M."/>
            <person name="Castoe T.A."/>
            <person name="Crawford N.G."/>
            <person name="Densmore L.D."/>
            <person name="Drew J.C."/>
            <person name="Edwards S.V."/>
            <person name="Faircloth B.C."/>
            <person name="Fujita M.K."/>
            <person name="Greenwold M.J."/>
            <person name="Hoffmann F.G."/>
            <person name="Howard J.M."/>
            <person name="Iguchi T."/>
            <person name="Janes D.E."/>
            <person name="Khan S.Y."/>
            <person name="Kohno S."/>
            <person name="de Koning A.J."/>
            <person name="Lance S.L."/>
            <person name="McCarthy F.M."/>
            <person name="McCormack J.E."/>
            <person name="Merchant M.E."/>
            <person name="Peterson D.G."/>
            <person name="Pollock D.D."/>
            <person name="Pourmand N."/>
            <person name="Raney B.J."/>
            <person name="Roessler K.A."/>
            <person name="Sanford J.R."/>
            <person name="Sawyer R.H."/>
            <person name="Schmidt C.J."/>
            <person name="Triplett E.W."/>
            <person name="Tuberville T.D."/>
            <person name="Venegas-Anaya M."/>
            <person name="Howard J.T."/>
            <person name="Jarvis E.D."/>
            <person name="Guillette L.J.Jr."/>
            <person name="Glenn T.C."/>
            <person name="Green R.E."/>
            <person name="Ray D.A."/>
        </authorList>
    </citation>
    <scope>NUCLEOTIDE SEQUENCE [LARGE SCALE GENOMIC DNA]</scope>
    <source>
        <strain evidence="22">KSC_2009_1</strain>
    </source>
</reference>
<evidence type="ECO:0000256" key="7">
    <source>
        <dbReference type="ARBA" id="ARBA00022729"/>
    </source>
</evidence>
<evidence type="ECO:0000256" key="1">
    <source>
        <dbReference type="ARBA" id="ARBA00004138"/>
    </source>
</evidence>
<dbReference type="Pfam" id="PF00059">
    <property type="entry name" value="Lectin_C"/>
    <property type="match status" value="1"/>
</dbReference>
<feature type="domain" description="PKD" evidence="19">
    <location>
        <begin position="1194"/>
        <end position="1249"/>
    </location>
</feature>
<evidence type="ECO:0000259" key="21">
    <source>
        <dbReference type="PROSITE" id="PS51111"/>
    </source>
</evidence>
<dbReference type="InterPro" id="IPR000601">
    <property type="entry name" value="PKD_dom"/>
</dbReference>
<dbReference type="Pfam" id="PF02010">
    <property type="entry name" value="REJ"/>
    <property type="match status" value="1"/>
</dbReference>
<evidence type="ECO:0000259" key="18">
    <source>
        <dbReference type="PROSITE" id="PS50041"/>
    </source>
</evidence>
<name>A0A151N2T3_ALLMI</name>
<feature type="domain" description="PKD" evidence="19">
    <location>
        <begin position="1271"/>
        <end position="1335"/>
    </location>
</feature>
<dbReference type="PROSITE" id="PS50095">
    <property type="entry name" value="PLAT"/>
    <property type="match status" value="1"/>
</dbReference>
<evidence type="ECO:0000256" key="8">
    <source>
        <dbReference type="ARBA" id="ARBA00022737"/>
    </source>
</evidence>
<dbReference type="SMART" id="SM00308">
    <property type="entry name" value="LH2"/>
    <property type="match status" value="1"/>
</dbReference>
<evidence type="ECO:0000256" key="9">
    <source>
        <dbReference type="ARBA" id="ARBA00022989"/>
    </source>
</evidence>
<dbReference type="SUPFAM" id="SSF52058">
    <property type="entry name" value="L domain-like"/>
    <property type="match status" value="1"/>
</dbReference>
<feature type="transmembrane region" description="Helical" evidence="17">
    <location>
        <begin position="4058"/>
        <end position="4080"/>
    </location>
</feature>
<organism evidence="22 23">
    <name type="scientific">Alligator mississippiensis</name>
    <name type="common">American alligator</name>
    <dbReference type="NCBI Taxonomy" id="8496"/>
    <lineage>
        <taxon>Eukaryota</taxon>
        <taxon>Metazoa</taxon>
        <taxon>Chordata</taxon>
        <taxon>Craniata</taxon>
        <taxon>Vertebrata</taxon>
        <taxon>Euteleostomi</taxon>
        <taxon>Archelosauria</taxon>
        <taxon>Archosauria</taxon>
        <taxon>Crocodylia</taxon>
        <taxon>Alligatoridae</taxon>
        <taxon>Alligatorinae</taxon>
        <taxon>Alligator</taxon>
    </lineage>
</organism>
<evidence type="ECO:0000256" key="16">
    <source>
        <dbReference type="SAM" id="MobiDB-lite"/>
    </source>
</evidence>
<dbReference type="CDD" id="cd01752">
    <property type="entry name" value="PLAT_polycystin"/>
    <property type="match status" value="1"/>
</dbReference>
<dbReference type="InterPro" id="IPR035986">
    <property type="entry name" value="PKD_dom_sf"/>
</dbReference>
<keyword evidence="23" id="KW-1185">Reference proteome</keyword>
<dbReference type="InterPro" id="IPR013783">
    <property type="entry name" value="Ig-like_fold"/>
</dbReference>
<keyword evidence="11 17" id="KW-0472">Membrane</keyword>
<evidence type="ECO:0000256" key="4">
    <source>
        <dbReference type="ARBA" id="ARBA00022475"/>
    </source>
</evidence>
<dbReference type="Pfam" id="PF08016">
    <property type="entry name" value="PKD_channel"/>
    <property type="match status" value="1"/>
</dbReference>
<gene>
    <name evidence="22" type="ORF">Y1Q_0016466</name>
</gene>
<dbReference type="InterPro" id="IPR000434">
    <property type="entry name" value="PC1"/>
</dbReference>
<keyword evidence="7" id="KW-0732">Signal</keyword>
<dbReference type="InterPro" id="IPR001024">
    <property type="entry name" value="PLAT/LH2_dom"/>
</dbReference>
<keyword evidence="12" id="KW-1015">Disulfide bond</keyword>
<feature type="transmembrane region" description="Helical" evidence="17">
    <location>
        <begin position="4119"/>
        <end position="4142"/>
    </location>
</feature>
<feature type="transmembrane region" description="Helical" evidence="17">
    <location>
        <begin position="3279"/>
        <end position="3300"/>
    </location>
</feature>
<dbReference type="Pfam" id="PF20519">
    <property type="entry name" value="Polycystin_dom"/>
    <property type="match status" value="1"/>
</dbReference>
<dbReference type="Proteomes" id="UP000050525">
    <property type="component" value="Unassembled WGS sequence"/>
</dbReference>
<dbReference type="InterPro" id="IPR046791">
    <property type="entry name" value="Polycystin_dom"/>
</dbReference>
<dbReference type="PROSITE" id="PS51450">
    <property type="entry name" value="LRR"/>
    <property type="match status" value="1"/>
</dbReference>
<dbReference type="SMART" id="SM00034">
    <property type="entry name" value="CLECT"/>
    <property type="match status" value="1"/>
</dbReference>
<evidence type="ECO:0000259" key="19">
    <source>
        <dbReference type="PROSITE" id="PS50093"/>
    </source>
</evidence>
<dbReference type="PROSITE" id="PS00615">
    <property type="entry name" value="C_TYPE_LECTIN_1"/>
    <property type="match status" value="1"/>
</dbReference>
<dbReference type="SUPFAM" id="SSF49723">
    <property type="entry name" value="Lipase/lipooxygenase domain (PLAT/LH2 domain)"/>
    <property type="match status" value="1"/>
</dbReference>
<feature type="domain" description="PKD" evidence="19">
    <location>
        <begin position="2034"/>
        <end position="2116"/>
    </location>
</feature>
<feature type="region of interest" description="Disordered" evidence="16">
    <location>
        <begin position="3425"/>
        <end position="3447"/>
    </location>
</feature>
<dbReference type="CDD" id="cd00037">
    <property type="entry name" value="CLECT"/>
    <property type="match status" value="1"/>
</dbReference>
<evidence type="ECO:0000313" key="23">
    <source>
        <dbReference type="Proteomes" id="UP000050525"/>
    </source>
</evidence>
<evidence type="ECO:0000313" key="22">
    <source>
        <dbReference type="EMBL" id="KYO31114.1"/>
    </source>
</evidence>
<dbReference type="Gene3D" id="2.60.60.20">
    <property type="entry name" value="PLAT/LH2 domain"/>
    <property type="match status" value="1"/>
</dbReference>
<dbReference type="InterPro" id="IPR018378">
    <property type="entry name" value="C-type_lectin_CS"/>
</dbReference>
<dbReference type="Gene3D" id="2.60.40.10">
    <property type="entry name" value="Immunoglobulins"/>
    <property type="match status" value="9"/>
</dbReference>
<dbReference type="EMBL" id="AKHW03004113">
    <property type="protein sequence ID" value="KYO31114.1"/>
    <property type="molecule type" value="Genomic_DNA"/>
</dbReference>
<evidence type="ECO:0000256" key="11">
    <source>
        <dbReference type="ARBA" id="ARBA00023136"/>
    </source>
</evidence>
<dbReference type="GO" id="GO:0005929">
    <property type="term" value="C:cilium"/>
    <property type="evidence" value="ECO:0007669"/>
    <property type="project" value="UniProtKB-SubCell"/>
</dbReference>
<dbReference type="InterPro" id="IPR013122">
    <property type="entry name" value="PKD1_2_channel"/>
</dbReference>
<keyword evidence="13" id="KW-0325">Glycoprotein</keyword>
<dbReference type="FunFam" id="2.60.60.20:FF:000012">
    <property type="entry name" value="polycystin-1 isoform X2"/>
    <property type="match status" value="1"/>
</dbReference>
<accession>A0A151N2T3</accession>
<dbReference type="SUPFAM" id="SSF49299">
    <property type="entry name" value="PKD domain"/>
    <property type="match status" value="11"/>
</dbReference>
<evidence type="ECO:0000256" key="2">
    <source>
        <dbReference type="ARBA" id="ARBA00004651"/>
    </source>
</evidence>
<dbReference type="PRINTS" id="PR00500">
    <property type="entry name" value="POLYCYSTIN1"/>
</dbReference>
<evidence type="ECO:0008006" key="24">
    <source>
        <dbReference type="Google" id="ProtNLM"/>
    </source>
</evidence>
<dbReference type="InterPro" id="IPR036392">
    <property type="entry name" value="PLAT/LH2_dom_sf"/>
</dbReference>
<dbReference type="GO" id="GO:0005261">
    <property type="term" value="F:monoatomic cation channel activity"/>
    <property type="evidence" value="ECO:0007669"/>
    <property type="project" value="TreeGrafter"/>
</dbReference>
<evidence type="ECO:0000256" key="5">
    <source>
        <dbReference type="ARBA" id="ARBA00022614"/>
    </source>
</evidence>
<feature type="domain" description="PKD" evidence="19">
    <location>
        <begin position="238"/>
        <end position="276"/>
    </location>
</feature>
<keyword evidence="5" id="KW-0433">Leucine-rich repeat</keyword>
<dbReference type="PROSITE" id="PS51111">
    <property type="entry name" value="REJ"/>
    <property type="match status" value="1"/>
</dbReference>
<comment type="subcellular location">
    <subcellularLocation>
        <location evidence="2">Cell membrane</location>
        <topology evidence="2">Multi-pass membrane protein</topology>
    </subcellularLocation>
    <subcellularLocation>
        <location evidence="1">Cell projection</location>
        <location evidence="1">Cilium</location>
    </subcellularLocation>
</comment>
<dbReference type="PANTHER" id="PTHR46730">
    <property type="entry name" value="POLYCYSTIN-1"/>
    <property type="match status" value="1"/>
</dbReference>
<keyword evidence="4" id="KW-1003">Cell membrane</keyword>
<evidence type="ECO:0000256" key="6">
    <source>
        <dbReference type="ARBA" id="ARBA00022692"/>
    </source>
</evidence>
<dbReference type="PROSITE" id="PS50041">
    <property type="entry name" value="C_TYPE_LECTIN_2"/>
    <property type="match status" value="1"/>
</dbReference>
<dbReference type="InterPro" id="IPR000203">
    <property type="entry name" value="GPS"/>
</dbReference>
<comment type="caution">
    <text evidence="15">Lacks conserved residue(s) required for the propagation of feature annotation.</text>
</comment>
<dbReference type="SUPFAM" id="SSF56436">
    <property type="entry name" value="C-type lectin-like"/>
    <property type="match status" value="1"/>
</dbReference>
<dbReference type="PANTHER" id="PTHR46730:SF2">
    <property type="entry name" value="POLYCYSTIN-1 ISOFORM X1"/>
    <property type="match status" value="1"/>
</dbReference>
<evidence type="ECO:0000256" key="17">
    <source>
        <dbReference type="SAM" id="Phobius"/>
    </source>
</evidence>
<evidence type="ECO:0000256" key="13">
    <source>
        <dbReference type="ARBA" id="ARBA00023180"/>
    </source>
</evidence>
<dbReference type="InterPro" id="IPR016186">
    <property type="entry name" value="C-type_lectin-like/link_sf"/>
</dbReference>
<keyword evidence="14" id="KW-0966">Cell projection</keyword>
<dbReference type="SMART" id="SM00082">
    <property type="entry name" value="LRRCT"/>
    <property type="match status" value="1"/>
</dbReference>
<feature type="domain" description="PKD" evidence="19">
    <location>
        <begin position="1525"/>
        <end position="1600"/>
    </location>
</feature>
<keyword evidence="8" id="KW-0677">Repeat</keyword>
<feature type="transmembrane region" description="Helical" evidence="17">
    <location>
        <begin position="3592"/>
        <end position="3611"/>
    </location>
</feature>
<feature type="domain" description="C-type lectin" evidence="18">
    <location>
        <begin position="357"/>
        <end position="469"/>
    </location>
</feature>
<keyword evidence="9 17" id="KW-1133">Transmembrane helix</keyword>
<comment type="similarity">
    <text evidence="3">Belongs to the polycystin family.</text>
</comment>
<evidence type="ECO:0000256" key="15">
    <source>
        <dbReference type="PROSITE-ProRule" id="PRU00152"/>
    </source>
</evidence>
<dbReference type="InterPro" id="IPR016187">
    <property type="entry name" value="CTDL_fold"/>
</dbReference>
<dbReference type="SMART" id="SM00303">
    <property type="entry name" value="GPS"/>
    <property type="match status" value="1"/>
</dbReference>
<dbReference type="InterPro" id="IPR042060">
    <property type="entry name" value="PLAT_polycystin1"/>
</dbReference>
<dbReference type="InterPro" id="IPR001611">
    <property type="entry name" value="Leu-rich_rpt"/>
</dbReference>
<dbReference type="Pfam" id="PF13855">
    <property type="entry name" value="LRR_8"/>
    <property type="match status" value="1"/>
</dbReference>
<dbReference type="CDD" id="cd00146">
    <property type="entry name" value="PKD"/>
    <property type="match status" value="8"/>
</dbReference>
<dbReference type="GO" id="GO:0006816">
    <property type="term" value="P:calcium ion transport"/>
    <property type="evidence" value="ECO:0007669"/>
    <property type="project" value="TreeGrafter"/>
</dbReference>
<feature type="domain" description="PKD" evidence="19">
    <location>
        <begin position="1374"/>
        <end position="1430"/>
    </location>
</feature>
<evidence type="ECO:0000256" key="3">
    <source>
        <dbReference type="ARBA" id="ARBA00007200"/>
    </source>
</evidence>
<feature type="transmembrane region" description="Helical" evidence="17">
    <location>
        <begin position="3561"/>
        <end position="3586"/>
    </location>
</feature>
<feature type="domain" description="PKD" evidence="19">
    <location>
        <begin position="1084"/>
        <end position="1165"/>
    </location>
</feature>
<feature type="domain" description="PKD" evidence="19">
    <location>
        <begin position="1003"/>
        <end position="1066"/>
    </location>
</feature>
<evidence type="ECO:0000256" key="10">
    <source>
        <dbReference type="ARBA" id="ARBA00023069"/>
    </source>
</evidence>
<evidence type="ECO:0000256" key="12">
    <source>
        <dbReference type="ARBA" id="ARBA00023157"/>
    </source>
</evidence>
<dbReference type="InterPro" id="IPR000483">
    <property type="entry name" value="Cys-rich_flank_reg_C"/>
</dbReference>
<evidence type="ECO:0000259" key="20">
    <source>
        <dbReference type="PROSITE" id="PS50095"/>
    </source>
</evidence>
<dbReference type="SMART" id="SM00089">
    <property type="entry name" value="PKD"/>
    <property type="match status" value="13"/>
</dbReference>
<dbReference type="InterPro" id="IPR014010">
    <property type="entry name" value="REJ_dom"/>
</dbReference>
<feature type="transmembrane region" description="Helical" evidence="17">
    <location>
        <begin position="4012"/>
        <end position="4035"/>
    </location>
</feature>
<feature type="domain" description="PLAT" evidence="20">
    <location>
        <begin position="3076"/>
        <end position="3190"/>
    </location>
</feature>
<comment type="caution">
    <text evidence="22">The sequence shown here is derived from an EMBL/GenBank/DDBJ whole genome shotgun (WGS) entry which is preliminary data.</text>
</comment>
<dbReference type="InterPro" id="IPR022409">
    <property type="entry name" value="PKD/Chitinase_dom"/>
</dbReference>
<dbReference type="InterPro" id="IPR002859">
    <property type="entry name" value="PKD/REJ-like"/>
</dbReference>
<feature type="domain" description="REJ" evidence="21">
    <location>
        <begin position="2120"/>
        <end position="2817"/>
    </location>
</feature>
<dbReference type="Gene3D" id="3.10.100.10">
    <property type="entry name" value="Mannose-Binding Protein A, subunit A"/>
    <property type="match status" value="1"/>
</dbReference>
<proteinExistence type="inferred from homology"/>
<dbReference type="InterPro" id="IPR001304">
    <property type="entry name" value="C-type_lectin-like"/>
</dbReference>
<evidence type="ECO:0000256" key="14">
    <source>
        <dbReference type="ARBA" id="ARBA00023273"/>
    </source>
</evidence>
<dbReference type="STRING" id="8496.A0A151N2T3"/>
<dbReference type="PROSITE" id="PS50093">
    <property type="entry name" value="PKD"/>
    <property type="match status" value="9"/>
</dbReference>
<keyword evidence="6 17" id="KW-0812">Transmembrane</keyword>
<keyword evidence="10" id="KW-0969">Cilium</keyword>
<feature type="domain" description="PKD" evidence="19">
    <location>
        <begin position="1460"/>
        <end position="1516"/>
    </location>
</feature>
<feature type="transmembrane region" description="Helical" evidence="17">
    <location>
        <begin position="3238"/>
        <end position="3259"/>
    </location>
</feature>
<dbReference type="InterPro" id="IPR032675">
    <property type="entry name" value="LRR_dom_sf"/>
</dbReference>
<dbReference type="Gene3D" id="3.80.10.10">
    <property type="entry name" value="Ribonuclease Inhibitor"/>
    <property type="match status" value="1"/>
</dbReference>
<protein>
    <recommendedName>
        <fullName evidence="24">Polycystin-1</fullName>
    </recommendedName>
</protein>